<dbReference type="SUPFAM" id="SSF48498">
    <property type="entry name" value="Tetracyclin repressor-like, C-terminal domain"/>
    <property type="match status" value="1"/>
</dbReference>
<dbReference type="InterPro" id="IPR001647">
    <property type="entry name" value="HTH_TetR"/>
</dbReference>
<dbReference type="SUPFAM" id="SSF46689">
    <property type="entry name" value="Homeodomain-like"/>
    <property type="match status" value="1"/>
</dbReference>
<dbReference type="InterPro" id="IPR036271">
    <property type="entry name" value="Tet_transcr_reg_TetR-rel_C_sf"/>
</dbReference>
<evidence type="ECO:0000313" key="6">
    <source>
        <dbReference type="EMBL" id="MBB3089036.1"/>
    </source>
</evidence>
<dbReference type="PROSITE" id="PS50977">
    <property type="entry name" value="HTH_TETR_2"/>
    <property type="match status" value="1"/>
</dbReference>
<organism evidence="6 7">
    <name type="scientific">Nocardioides albus</name>
    <dbReference type="NCBI Taxonomy" id="1841"/>
    <lineage>
        <taxon>Bacteria</taxon>
        <taxon>Bacillati</taxon>
        <taxon>Actinomycetota</taxon>
        <taxon>Actinomycetes</taxon>
        <taxon>Propionibacteriales</taxon>
        <taxon>Nocardioidaceae</taxon>
        <taxon>Nocardioides</taxon>
    </lineage>
</organism>
<name>A0A7W5F8G5_9ACTN</name>
<dbReference type="AlphaFoldDB" id="A0A7W5F8G5"/>
<dbReference type="Proteomes" id="UP000577707">
    <property type="component" value="Unassembled WGS sequence"/>
</dbReference>
<keyword evidence="3" id="KW-0804">Transcription</keyword>
<dbReference type="InterPro" id="IPR009057">
    <property type="entry name" value="Homeodomain-like_sf"/>
</dbReference>
<comment type="caution">
    <text evidence="6">The sequence shown here is derived from an EMBL/GenBank/DDBJ whole genome shotgun (WGS) entry which is preliminary data.</text>
</comment>
<evidence type="ECO:0000259" key="5">
    <source>
        <dbReference type="PROSITE" id="PS50977"/>
    </source>
</evidence>
<evidence type="ECO:0000256" key="2">
    <source>
        <dbReference type="ARBA" id="ARBA00023125"/>
    </source>
</evidence>
<dbReference type="PANTHER" id="PTHR47506">
    <property type="entry name" value="TRANSCRIPTIONAL REGULATORY PROTEIN"/>
    <property type="match status" value="1"/>
</dbReference>
<sequence length="216" mass="23744">MSPRPVGRPRMFDRDDAVLAAARLFWSRGYSGTTTRALSSALDMSTSSIYAAFDSKAGLFEEAVRTYAERYRTIYAEACAEPDLDDVLGLLLRRSVEEFTQPSARHPGCLISSAAMTDTPDTIDTRTYVADLHASNERLLRERIERARDEGQVQPDVVPSTLAALVQTLWHGLSTQSNQGVGRGRLFEIVDAALETLLATAAQDRGRDSRPAHARG</sequence>
<evidence type="ECO:0000313" key="7">
    <source>
        <dbReference type="Proteomes" id="UP000577707"/>
    </source>
</evidence>
<keyword evidence="1" id="KW-0805">Transcription regulation</keyword>
<accession>A0A7W5F8G5</accession>
<evidence type="ECO:0000256" key="4">
    <source>
        <dbReference type="PROSITE-ProRule" id="PRU00335"/>
    </source>
</evidence>
<dbReference type="EMBL" id="JACHXG010000004">
    <property type="protein sequence ID" value="MBB3089036.1"/>
    <property type="molecule type" value="Genomic_DNA"/>
</dbReference>
<protein>
    <submittedName>
        <fullName evidence="6">AcrR family transcriptional regulator</fullName>
    </submittedName>
</protein>
<dbReference type="PANTHER" id="PTHR47506:SF1">
    <property type="entry name" value="HTH-TYPE TRANSCRIPTIONAL REGULATOR YJDC"/>
    <property type="match status" value="1"/>
</dbReference>
<dbReference type="Pfam" id="PF00440">
    <property type="entry name" value="TetR_N"/>
    <property type="match status" value="1"/>
</dbReference>
<gene>
    <name evidence="6" type="ORF">FHS12_001982</name>
</gene>
<evidence type="ECO:0000256" key="3">
    <source>
        <dbReference type="ARBA" id="ARBA00023163"/>
    </source>
</evidence>
<evidence type="ECO:0000256" key="1">
    <source>
        <dbReference type="ARBA" id="ARBA00023015"/>
    </source>
</evidence>
<keyword evidence="7" id="KW-1185">Reference proteome</keyword>
<dbReference type="GO" id="GO:0003677">
    <property type="term" value="F:DNA binding"/>
    <property type="evidence" value="ECO:0007669"/>
    <property type="project" value="UniProtKB-UniRule"/>
</dbReference>
<dbReference type="Gene3D" id="1.10.357.10">
    <property type="entry name" value="Tetracycline Repressor, domain 2"/>
    <property type="match status" value="1"/>
</dbReference>
<feature type="domain" description="HTH tetR-type" evidence="5">
    <location>
        <begin position="11"/>
        <end position="71"/>
    </location>
</feature>
<dbReference type="Gene3D" id="1.10.10.60">
    <property type="entry name" value="Homeodomain-like"/>
    <property type="match status" value="1"/>
</dbReference>
<feature type="DNA-binding region" description="H-T-H motif" evidence="4">
    <location>
        <begin position="34"/>
        <end position="53"/>
    </location>
</feature>
<proteinExistence type="predicted"/>
<reference evidence="6 7" key="1">
    <citation type="submission" date="2020-08" db="EMBL/GenBank/DDBJ databases">
        <title>Genomic Encyclopedia of Type Strains, Phase III (KMG-III): the genomes of soil and plant-associated and newly described type strains.</title>
        <authorList>
            <person name="Whitman W."/>
        </authorList>
    </citation>
    <scope>NUCLEOTIDE SEQUENCE [LARGE SCALE GENOMIC DNA]</scope>
    <source>
        <strain evidence="6 7">CECT 3302</strain>
    </source>
</reference>
<keyword evidence="2 4" id="KW-0238">DNA-binding</keyword>
<dbReference type="RefSeq" id="WP_183544720.1">
    <property type="nucleotide sequence ID" value="NZ_BMQT01000002.1"/>
</dbReference>